<feature type="transmembrane region" description="Helical" evidence="1">
    <location>
        <begin position="20"/>
        <end position="40"/>
    </location>
</feature>
<proteinExistence type="predicted"/>
<dbReference type="Proteomes" id="UP000054016">
    <property type="component" value="Unassembled WGS sequence"/>
</dbReference>
<organism evidence="2 3">
    <name type="scientific">miscellaneous Crenarchaeota group-1 archaeon SG8-32-3</name>
    <dbReference type="NCBI Taxonomy" id="1685125"/>
    <lineage>
        <taxon>Archaea</taxon>
        <taxon>Candidatus Bathyarchaeota</taxon>
        <taxon>MCG-1</taxon>
    </lineage>
</organism>
<keyword evidence="1" id="KW-0812">Transmembrane</keyword>
<dbReference type="EMBL" id="LFWV01000039">
    <property type="protein sequence ID" value="KON31270.1"/>
    <property type="molecule type" value="Genomic_DNA"/>
</dbReference>
<name>A0A0M0BSA5_9ARCH</name>
<dbReference type="AlphaFoldDB" id="A0A0M0BSA5"/>
<evidence type="ECO:0000256" key="1">
    <source>
        <dbReference type="SAM" id="Phobius"/>
    </source>
</evidence>
<reference evidence="3" key="1">
    <citation type="submission" date="2015-06" db="EMBL/GenBank/DDBJ databases">
        <title>New insights into the roles of widespread benthic archaea in carbon and nitrogen cycling.</title>
        <authorList>
            <person name="Lazar C.S."/>
            <person name="Baker B.J."/>
            <person name="Seitz K.W."/>
            <person name="Hyde A.S."/>
            <person name="Dick G.J."/>
            <person name="Hinrichs K.-U."/>
            <person name="Teske A.P."/>
        </authorList>
    </citation>
    <scope>NUCLEOTIDE SEQUENCE [LARGE SCALE GENOMIC DNA]</scope>
</reference>
<protein>
    <submittedName>
        <fullName evidence="2">Uncharacterized protein</fullName>
    </submittedName>
</protein>
<keyword evidence="1" id="KW-0472">Membrane</keyword>
<accession>A0A0M0BSA5</accession>
<gene>
    <name evidence="2" type="ORF">AC478_03155</name>
</gene>
<evidence type="ECO:0000313" key="2">
    <source>
        <dbReference type="EMBL" id="KON31270.1"/>
    </source>
</evidence>
<feature type="non-terminal residue" evidence="2">
    <location>
        <position position="91"/>
    </location>
</feature>
<feature type="transmembrane region" description="Helical" evidence="1">
    <location>
        <begin position="55"/>
        <end position="74"/>
    </location>
</feature>
<comment type="caution">
    <text evidence="2">The sequence shown here is derived from an EMBL/GenBank/DDBJ whole genome shotgun (WGS) entry which is preliminary data.</text>
</comment>
<keyword evidence="1" id="KW-1133">Transmembrane helix</keyword>
<evidence type="ECO:0000313" key="3">
    <source>
        <dbReference type="Proteomes" id="UP000054016"/>
    </source>
</evidence>
<sequence length="91" mass="10472">MIAIFLKKTKDSNWRKEILAVNCAWTAFVIQASLVLGLQWEAFDVWITMPNIVEVFFWGTVILLLASVLLLTPFRCGRWFGYFLTLTTLIG</sequence>